<evidence type="ECO:0000313" key="1">
    <source>
        <dbReference type="EMBL" id="KAL3268716.1"/>
    </source>
</evidence>
<dbReference type="EMBL" id="JABFTP020000021">
    <property type="protein sequence ID" value="KAL3268716.1"/>
    <property type="molecule type" value="Genomic_DNA"/>
</dbReference>
<proteinExistence type="predicted"/>
<dbReference type="AlphaFoldDB" id="A0ABD2MQP5"/>
<dbReference type="Proteomes" id="UP001516400">
    <property type="component" value="Unassembled WGS sequence"/>
</dbReference>
<sequence>MPTINNENDECNENSDLFDFSEDFNSTNVDPIPNEVVKTSCGTASKKQILIPVKNPDRLDVGKKHCFLIKKNQIYRINQLISDLRQKKKKK</sequence>
<organism evidence="1 2">
    <name type="scientific">Cryptolaemus montrouzieri</name>
    <dbReference type="NCBI Taxonomy" id="559131"/>
    <lineage>
        <taxon>Eukaryota</taxon>
        <taxon>Metazoa</taxon>
        <taxon>Ecdysozoa</taxon>
        <taxon>Arthropoda</taxon>
        <taxon>Hexapoda</taxon>
        <taxon>Insecta</taxon>
        <taxon>Pterygota</taxon>
        <taxon>Neoptera</taxon>
        <taxon>Endopterygota</taxon>
        <taxon>Coleoptera</taxon>
        <taxon>Polyphaga</taxon>
        <taxon>Cucujiformia</taxon>
        <taxon>Coccinelloidea</taxon>
        <taxon>Coccinellidae</taxon>
        <taxon>Scymninae</taxon>
        <taxon>Scymnini</taxon>
        <taxon>Cryptolaemus</taxon>
    </lineage>
</organism>
<reference evidence="1 2" key="1">
    <citation type="journal article" date="2021" name="BMC Biol.">
        <title>Horizontally acquired antibacterial genes associated with adaptive radiation of ladybird beetles.</title>
        <authorList>
            <person name="Li H.S."/>
            <person name="Tang X.F."/>
            <person name="Huang Y.H."/>
            <person name="Xu Z.Y."/>
            <person name="Chen M.L."/>
            <person name="Du X.Y."/>
            <person name="Qiu B.Y."/>
            <person name="Chen P.T."/>
            <person name="Zhang W."/>
            <person name="Slipinski A."/>
            <person name="Escalona H.E."/>
            <person name="Waterhouse R.M."/>
            <person name="Zwick A."/>
            <person name="Pang H."/>
        </authorList>
    </citation>
    <scope>NUCLEOTIDE SEQUENCE [LARGE SCALE GENOMIC DNA]</scope>
    <source>
        <strain evidence="1">SYSU2018</strain>
    </source>
</reference>
<comment type="caution">
    <text evidence="1">The sequence shown here is derived from an EMBL/GenBank/DDBJ whole genome shotgun (WGS) entry which is preliminary data.</text>
</comment>
<gene>
    <name evidence="1" type="ORF">HHI36_007818</name>
</gene>
<protein>
    <submittedName>
        <fullName evidence="1">Uncharacterized protein</fullName>
    </submittedName>
</protein>
<evidence type="ECO:0000313" key="2">
    <source>
        <dbReference type="Proteomes" id="UP001516400"/>
    </source>
</evidence>
<name>A0ABD2MQP5_9CUCU</name>
<accession>A0ABD2MQP5</accession>
<keyword evidence="2" id="KW-1185">Reference proteome</keyword>